<reference evidence="2" key="2">
    <citation type="submission" date="2015-06" db="UniProtKB">
        <authorList>
            <consortium name="EnsemblMetazoa"/>
        </authorList>
    </citation>
    <scope>IDENTIFICATION</scope>
</reference>
<proteinExistence type="predicted"/>
<feature type="compositionally biased region" description="Basic and acidic residues" evidence="1">
    <location>
        <begin position="71"/>
        <end position="83"/>
    </location>
</feature>
<feature type="compositionally biased region" description="Basic and acidic residues" evidence="1">
    <location>
        <begin position="152"/>
        <end position="163"/>
    </location>
</feature>
<dbReference type="AlphaFoldDB" id="T1KH54"/>
<feature type="compositionally biased region" description="Polar residues" evidence="1">
    <location>
        <begin position="206"/>
        <end position="219"/>
    </location>
</feature>
<feature type="compositionally biased region" description="Basic and acidic residues" evidence="1">
    <location>
        <begin position="189"/>
        <end position="204"/>
    </location>
</feature>
<feature type="region of interest" description="Disordered" evidence="1">
    <location>
        <begin position="36"/>
        <end position="90"/>
    </location>
</feature>
<dbReference type="Proteomes" id="UP000015104">
    <property type="component" value="Unassembled WGS sequence"/>
</dbReference>
<evidence type="ECO:0000256" key="1">
    <source>
        <dbReference type="SAM" id="MobiDB-lite"/>
    </source>
</evidence>
<evidence type="ECO:0000313" key="3">
    <source>
        <dbReference type="Proteomes" id="UP000015104"/>
    </source>
</evidence>
<feature type="region of interest" description="Disordered" evidence="1">
    <location>
        <begin position="137"/>
        <end position="236"/>
    </location>
</feature>
<feature type="compositionally biased region" description="Basic residues" evidence="1">
    <location>
        <begin position="36"/>
        <end position="57"/>
    </location>
</feature>
<accession>T1KH54</accession>
<dbReference type="HOGENOM" id="CLU_1176763_0_0_1"/>
<organism evidence="2 3">
    <name type="scientific">Tetranychus urticae</name>
    <name type="common">Two-spotted spider mite</name>
    <dbReference type="NCBI Taxonomy" id="32264"/>
    <lineage>
        <taxon>Eukaryota</taxon>
        <taxon>Metazoa</taxon>
        <taxon>Ecdysozoa</taxon>
        <taxon>Arthropoda</taxon>
        <taxon>Chelicerata</taxon>
        <taxon>Arachnida</taxon>
        <taxon>Acari</taxon>
        <taxon>Acariformes</taxon>
        <taxon>Trombidiformes</taxon>
        <taxon>Prostigmata</taxon>
        <taxon>Eleutherengona</taxon>
        <taxon>Raphignathae</taxon>
        <taxon>Tetranychoidea</taxon>
        <taxon>Tetranychidae</taxon>
        <taxon>Tetranychus</taxon>
    </lineage>
</organism>
<keyword evidence="3" id="KW-1185">Reference proteome</keyword>
<name>T1KH54_TETUR</name>
<feature type="compositionally biased region" description="Polar residues" evidence="1">
    <location>
        <begin position="164"/>
        <end position="175"/>
    </location>
</feature>
<dbReference type="EnsemblMetazoa" id="tetur11g03150.1">
    <property type="protein sequence ID" value="tetur11g03150.1"/>
    <property type="gene ID" value="tetur11g03150"/>
</dbReference>
<evidence type="ECO:0000313" key="2">
    <source>
        <dbReference type="EnsemblMetazoa" id="tetur11g03150.1"/>
    </source>
</evidence>
<dbReference type="EMBL" id="CAEY01000073">
    <property type="status" value="NOT_ANNOTATED_CDS"/>
    <property type="molecule type" value="Genomic_DNA"/>
</dbReference>
<protein>
    <submittedName>
        <fullName evidence="2">Uncharacterized protein</fullName>
    </submittedName>
</protein>
<sequence length="236" mass="26705">MTSFDCIKTGRCQNFENLSLQSESSDHHIAKRFAKRLFNRTKKKKPGKNVKNGKKSQPRSEAVKASSTSRSDLRSGKQQKQDNNKAPSAYSNMAQFNLPSDTDIRDLQLHPKVCFMIVCPEQQTIKNVGILDANKRPVQKKPISKAPSFRSASEDHESHDNQKETQSVTSTTVKPTTHKETSTKIPTRPTEKHTAKIMETRHMEFTTPSFTETKAPSSNEPEETKTKSDSNEYYSE</sequence>
<reference evidence="3" key="1">
    <citation type="submission" date="2011-08" db="EMBL/GenBank/DDBJ databases">
        <authorList>
            <person name="Rombauts S."/>
        </authorList>
    </citation>
    <scope>NUCLEOTIDE SEQUENCE</scope>
    <source>
        <strain evidence="3">London</strain>
    </source>
</reference>